<keyword evidence="3" id="KW-1185">Reference proteome</keyword>
<keyword evidence="1" id="KW-0812">Transmembrane</keyword>
<dbReference type="EMBL" id="JACIDK010000008">
    <property type="protein sequence ID" value="MBB3893223.1"/>
    <property type="molecule type" value="Genomic_DNA"/>
</dbReference>
<feature type="transmembrane region" description="Helical" evidence="1">
    <location>
        <begin position="47"/>
        <end position="64"/>
    </location>
</feature>
<protein>
    <submittedName>
        <fullName evidence="2">Putative hydrophobic protein (TIGR00271 family)</fullName>
    </submittedName>
</protein>
<dbReference type="PANTHER" id="PTHR20992">
    <property type="entry name" value="AT15442P-RELATED"/>
    <property type="match status" value="1"/>
</dbReference>
<keyword evidence="1" id="KW-0472">Membrane</keyword>
<feature type="transmembrane region" description="Helical" evidence="1">
    <location>
        <begin position="140"/>
        <end position="159"/>
    </location>
</feature>
<dbReference type="PANTHER" id="PTHR20992:SF9">
    <property type="entry name" value="AT15442P-RELATED"/>
    <property type="match status" value="1"/>
</dbReference>
<feature type="transmembrane region" description="Helical" evidence="1">
    <location>
        <begin position="70"/>
        <end position="91"/>
    </location>
</feature>
<evidence type="ECO:0000313" key="2">
    <source>
        <dbReference type="EMBL" id="MBB3893223.1"/>
    </source>
</evidence>
<dbReference type="Gene3D" id="3.30.1330.60">
    <property type="entry name" value="OmpA-like domain"/>
    <property type="match status" value="1"/>
</dbReference>
<dbReference type="InterPro" id="IPR036737">
    <property type="entry name" value="OmpA-like_sf"/>
</dbReference>
<accession>A0A840A6E7</accession>
<feature type="transmembrane region" description="Helical" evidence="1">
    <location>
        <begin position="193"/>
        <end position="213"/>
    </location>
</feature>
<dbReference type="AlphaFoldDB" id="A0A840A6E7"/>
<sequence length="519" mass="53655">MAASKSLIGQTVDAIREAVAPPARRLSDSDRSVAAAEIYEAGQLTPAYAFMLFSACGIAALGLLQSSVAVIIGAMLISPLMGPIMAMGMALARLDTRAFRSAASTLAIGAALSVAASVLIVWISPLKDATPEILSRTRPTLLDLIVALLSGFVGAYLTVNRKGGAIAGVAIATALMPPLAVVGYGLATANWQIASGATLLFLTNVVSILGAVYGVARRYGFRPQVRAGRAWETWALLAVMTALCVPLAVSLRSIVVEARETVRVRSVLTEAFAGASPHITELVVETERGGASDVQAVVVTRKYVPGAQEEVARQLKAGARVEIEQIVTATGVPPAASSGGALANRVTPTNASGGPEQKLRAMLSGVGQLESFRRNGEALEVSLVLDGAPPLADYRAAEQAAQRFLPQTPVRIVPPLAALPVVPFAYGSSALDADGRRTAETIAWALNRWGLTSAKVEGLATPGSRGPRAADQRVAQARGEAVAAILRERGIEARVGASVPAAVEGAPTQYLAARVTAAP</sequence>
<feature type="transmembrane region" description="Helical" evidence="1">
    <location>
        <begin position="166"/>
        <end position="187"/>
    </location>
</feature>
<feature type="transmembrane region" description="Helical" evidence="1">
    <location>
        <begin position="103"/>
        <end position="124"/>
    </location>
</feature>
<proteinExistence type="predicted"/>
<dbReference type="Pfam" id="PF04087">
    <property type="entry name" value="DUF389"/>
    <property type="match status" value="1"/>
</dbReference>
<dbReference type="SUPFAM" id="SSF103088">
    <property type="entry name" value="OmpA-like"/>
    <property type="match status" value="1"/>
</dbReference>
<name>A0A840A6E7_9CAUL</name>
<feature type="transmembrane region" description="Helical" evidence="1">
    <location>
        <begin position="234"/>
        <end position="255"/>
    </location>
</feature>
<gene>
    <name evidence="2" type="ORF">GGQ61_003965</name>
</gene>
<keyword evidence="1" id="KW-1133">Transmembrane helix</keyword>
<reference evidence="2 3" key="1">
    <citation type="submission" date="2020-08" db="EMBL/GenBank/DDBJ databases">
        <title>Genomic Encyclopedia of Type Strains, Phase IV (KMG-IV): sequencing the most valuable type-strain genomes for metagenomic binning, comparative biology and taxonomic classification.</title>
        <authorList>
            <person name="Goeker M."/>
        </authorList>
    </citation>
    <scope>NUCLEOTIDE SEQUENCE [LARGE SCALE GENOMIC DNA]</scope>
    <source>
        <strain evidence="2 3">DSM 21793</strain>
    </source>
</reference>
<organism evidence="2 3">
    <name type="scientific">Phenylobacterium haematophilum</name>
    <dbReference type="NCBI Taxonomy" id="98513"/>
    <lineage>
        <taxon>Bacteria</taxon>
        <taxon>Pseudomonadati</taxon>
        <taxon>Pseudomonadota</taxon>
        <taxon>Alphaproteobacteria</taxon>
        <taxon>Caulobacterales</taxon>
        <taxon>Caulobacteraceae</taxon>
        <taxon>Phenylobacterium</taxon>
    </lineage>
</organism>
<evidence type="ECO:0000313" key="3">
    <source>
        <dbReference type="Proteomes" id="UP000530564"/>
    </source>
</evidence>
<dbReference type="InterPro" id="IPR005240">
    <property type="entry name" value="DUF389"/>
</dbReference>
<comment type="caution">
    <text evidence="2">The sequence shown here is derived from an EMBL/GenBank/DDBJ whole genome shotgun (WGS) entry which is preliminary data.</text>
</comment>
<dbReference type="Proteomes" id="UP000530564">
    <property type="component" value="Unassembled WGS sequence"/>
</dbReference>
<evidence type="ECO:0000256" key="1">
    <source>
        <dbReference type="SAM" id="Phobius"/>
    </source>
</evidence>
<dbReference type="RefSeq" id="WP_183776568.1">
    <property type="nucleotide sequence ID" value="NZ_JACIDK010000008.1"/>
</dbReference>